<dbReference type="Proteomes" id="UP000322699">
    <property type="component" value="Unassembled WGS sequence"/>
</dbReference>
<comment type="caution">
    <text evidence="1">The sequence shown here is derived from an EMBL/GenBank/DDBJ whole genome shotgun (WGS) entry which is preliminary data.</text>
</comment>
<evidence type="ECO:0000313" key="1">
    <source>
        <dbReference type="EMBL" id="KAA1258434.1"/>
    </source>
</evidence>
<organism evidence="1 2">
    <name type="scientific">Rubripirellula obstinata</name>
    <dbReference type="NCBI Taxonomy" id="406547"/>
    <lineage>
        <taxon>Bacteria</taxon>
        <taxon>Pseudomonadati</taxon>
        <taxon>Planctomycetota</taxon>
        <taxon>Planctomycetia</taxon>
        <taxon>Pirellulales</taxon>
        <taxon>Pirellulaceae</taxon>
        <taxon>Rubripirellula</taxon>
    </lineage>
</organism>
<sequence>MWGIHPGARAPGRELPALRAYRAVTDATSPAKGDYKKSYVPNTCFPGPKPFTALGDAHAVKRFHDVGLQRERRT</sequence>
<dbReference type="EMBL" id="VRLW01000001">
    <property type="protein sequence ID" value="KAA1258434.1"/>
    <property type="molecule type" value="Genomic_DNA"/>
</dbReference>
<reference evidence="1 2" key="1">
    <citation type="submission" date="2019-08" db="EMBL/GenBank/DDBJ databases">
        <title>Deep-cultivation of Planctomycetes and their phenomic and genomic characterization uncovers novel biology.</title>
        <authorList>
            <person name="Wiegand S."/>
            <person name="Jogler M."/>
            <person name="Boedeker C."/>
            <person name="Pinto D."/>
            <person name="Vollmers J."/>
            <person name="Rivas-Marin E."/>
            <person name="Kohn T."/>
            <person name="Peeters S.H."/>
            <person name="Heuer A."/>
            <person name="Rast P."/>
            <person name="Oberbeckmann S."/>
            <person name="Bunk B."/>
            <person name="Jeske O."/>
            <person name="Meyerdierks A."/>
            <person name="Storesund J.E."/>
            <person name="Kallscheuer N."/>
            <person name="Luecker S."/>
            <person name="Lage O.M."/>
            <person name="Pohl T."/>
            <person name="Merkel B.J."/>
            <person name="Hornburger P."/>
            <person name="Mueller R.-W."/>
            <person name="Bruemmer F."/>
            <person name="Labrenz M."/>
            <person name="Spormann A.M."/>
            <person name="Op Den Camp H."/>
            <person name="Overmann J."/>
            <person name="Amann R."/>
            <person name="Jetten M.S.M."/>
            <person name="Mascher T."/>
            <person name="Medema M.H."/>
            <person name="Devos D.P."/>
            <person name="Kaster A.-K."/>
            <person name="Ovreas L."/>
            <person name="Rohde M."/>
            <person name="Galperin M.Y."/>
            <person name="Jogler C."/>
        </authorList>
    </citation>
    <scope>NUCLEOTIDE SEQUENCE [LARGE SCALE GENOMIC DNA]</scope>
    <source>
        <strain evidence="1 2">LF1</strain>
    </source>
</reference>
<protein>
    <submittedName>
        <fullName evidence="1">Uncharacterized protein</fullName>
    </submittedName>
</protein>
<keyword evidence="2" id="KW-1185">Reference proteome</keyword>
<evidence type="ECO:0000313" key="2">
    <source>
        <dbReference type="Proteomes" id="UP000322699"/>
    </source>
</evidence>
<accession>A0A5B1CGV4</accession>
<proteinExistence type="predicted"/>
<dbReference type="AlphaFoldDB" id="A0A5B1CGV4"/>
<gene>
    <name evidence="1" type="ORF">LF1_09540</name>
</gene>
<name>A0A5B1CGV4_9BACT</name>